<reference evidence="1" key="1">
    <citation type="journal article" date="2014" name="Front. Microbiol.">
        <title>High frequency of phylogenetically diverse reductive dehalogenase-homologous genes in deep subseafloor sedimentary metagenomes.</title>
        <authorList>
            <person name="Kawai M."/>
            <person name="Futagami T."/>
            <person name="Toyoda A."/>
            <person name="Takaki Y."/>
            <person name="Nishi S."/>
            <person name="Hori S."/>
            <person name="Arai W."/>
            <person name="Tsubouchi T."/>
            <person name="Morono Y."/>
            <person name="Uchiyama I."/>
            <person name="Ito T."/>
            <person name="Fujiyama A."/>
            <person name="Inagaki F."/>
            <person name="Takami H."/>
        </authorList>
    </citation>
    <scope>NUCLEOTIDE SEQUENCE</scope>
    <source>
        <strain evidence="1">Expedition CK06-06</strain>
    </source>
</reference>
<dbReference type="EMBL" id="BARV01032919">
    <property type="protein sequence ID" value="GAI39465.1"/>
    <property type="molecule type" value="Genomic_DNA"/>
</dbReference>
<dbReference type="InterPro" id="IPR011990">
    <property type="entry name" value="TPR-like_helical_dom_sf"/>
</dbReference>
<name>X1PKB8_9ZZZZ</name>
<gene>
    <name evidence="1" type="ORF">S06H3_51827</name>
</gene>
<dbReference type="AlphaFoldDB" id="X1PKB8"/>
<dbReference type="Gene3D" id="1.25.40.10">
    <property type="entry name" value="Tetratricopeptide repeat domain"/>
    <property type="match status" value="1"/>
</dbReference>
<feature type="non-terminal residue" evidence="1">
    <location>
        <position position="181"/>
    </location>
</feature>
<comment type="caution">
    <text evidence="1">The sequence shown here is derived from an EMBL/GenBank/DDBJ whole genome shotgun (WGS) entry which is preliminary data.</text>
</comment>
<organism evidence="1">
    <name type="scientific">marine sediment metagenome</name>
    <dbReference type="NCBI Taxonomy" id="412755"/>
    <lineage>
        <taxon>unclassified sequences</taxon>
        <taxon>metagenomes</taxon>
        <taxon>ecological metagenomes</taxon>
    </lineage>
</organism>
<sequence>MTRRQDERERSEAQGDVKDRFGYQYITVSPCLHVLEIIELHEDTVKIKYDNAVGVILKGVLIDFKENIAEDELFVFARDYFDDGKYWNAVSLFDAFIRFFDESEYYAEALYYHGLSYEALARHLNSPDSIPGVLFNEHYNICYYSGKSYMTILEDYAESMYASKAAYCLFNIFRTSNQPWR</sequence>
<proteinExistence type="predicted"/>
<accession>X1PKB8</accession>
<protein>
    <submittedName>
        <fullName evidence="1">Uncharacterized protein</fullName>
    </submittedName>
</protein>
<evidence type="ECO:0000313" key="1">
    <source>
        <dbReference type="EMBL" id="GAI39465.1"/>
    </source>
</evidence>